<dbReference type="InterPro" id="IPR001314">
    <property type="entry name" value="Peptidase_S1A"/>
</dbReference>
<feature type="domain" description="Peptidase S1" evidence="11">
    <location>
        <begin position="48"/>
        <end position="287"/>
    </location>
</feature>
<keyword evidence="6 10" id="KW-0720">Serine protease</keyword>
<accession>A0A077Z0B3</accession>
<reference evidence="12" key="1">
    <citation type="submission" date="2014-01" db="EMBL/GenBank/DDBJ databases">
        <authorList>
            <person name="Aslett M."/>
        </authorList>
    </citation>
    <scope>NUCLEOTIDE SEQUENCE</scope>
</reference>
<dbReference type="PROSITE" id="PS50240">
    <property type="entry name" value="TRYPSIN_DOM"/>
    <property type="match status" value="1"/>
</dbReference>
<dbReference type="EMBL" id="HG805842">
    <property type="protein sequence ID" value="CDW53123.1"/>
    <property type="molecule type" value="Genomic_DNA"/>
</dbReference>
<evidence type="ECO:0000256" key="8">
    <source>
        <dbReference type="ARBA" id="ARBA00052079"/>
    </source>
</evidence>
<evidence type="ECO:0000256" key="3">
    <source>
        <dbReference type="ARBA" id="ARBA00022729"/>
    </source>
</evidence>
<dbReference type="InterPro" id="IPR043504">
    <property type="entry name" value="Peptidase_S1_PA_chymotrypsin"/>
</dbReference>
<dbReference type="OrthoDB" id="5912168at2759"/>
<dbReference type="PANTHER" id="PTHR24252:SF18">
    <property type="entry name" value="OVOCHYMASE 1"/>
    <property type="match status" value="1"/>
</dbReference>
<protein>
    <recommendedName>
        <fullName evidence="9">limulus clotting factor C</fullName>
        <ecNumber evidence="9">3.4.21.84</ecNumber>
    </recommendedName>
</protein>
<keyword evidence="7" id="KW-1015">Disulfide bond</keyword>
<evidence type="ECO:0000259" key="11">
    <source>
        <dbReference type="PROSITE" id="PS50240"/>
    </source>
</evidence>
<proteinExistence type="predicted"/>
<gene>
    <name evidence="12" type="ORF">TTRE_0000138601</name>
</gene>
<dbReference type="AlphaFoldDB" id="A0A077Z0B3"/>
<dbReference type="Pfam" id="PF00089">
    <property type="entry name" value="Trypsin"/>
    <property type="match status" value="1"/>
</dbReference>
<dbReference type="GO" id="GO:0006508">
    <property type="term" value="P:proteolysis"/>
    <property type="evidence" value="ECO:0007669"/>
    <property type="project" value="UniProtKB-KW"/>
</dbReference>
<dbReference type="FunFam" id="2.40.10.10:FF:000120">
    <property type="entry name" value="Putative serine protease"/>
    <property type="match status" value="1"/>
</dbReference>
<evidence type="ECO:0000256" key="1">
    <source>
        <dbReference type="ARBA" id="ARBA00022659"/>
    </source>
</evidence>
<keyword evidence="4 10" id="KW-0378">Hydrolase</keyword>
<keyword evidence="3" id="KW-0732">Signal</keyword>
<evidence type="ECO:0000256" key="9">
    <source>
        <dbReference type="ARBA" id="ARBA00066707"/>
    </source>
</evidence>
<evidence type="ECO:0000256" key="5">
    <source>
        <dbReference type="ARBA" id="ARBA00022820"/>
    </source>
</evidence>
<evidence type="ECO:0000313" key="13">
    <source>
        <dbReference type="Proteomes" id="UP000030665"/>
    </source>
</evidence>
<dbReference type="Gene3D" id="2.40.10.10">
    <property type="entry name" value="Trypsin-like serine proteases"/>
    <property type="match status" value="1"/>
</dbReference>
<dbReference type="InterPro" id="IPR001254">
    <property type="entry name" value="Trypsin_dom"/>
</dbReference>
<dbReference type="PANTHER" id="PTHR24252">
    <property type="entry name" value="ACROSIN-RELATED"/>
    <property type="match status" value="1"/>
</dbReference>
<evidence type="ECO:0000256" key="6">
    <source>
        <dbReference type="ARBA" id="ARBA00022825"/>
    </source>
</evidence>
<dbReference type="SUPFAM" id="SSF50494">
    <property type="entry name" value="Trypsin-like serine proteases"/>
    <property type="match status" value="1"/>
</dbReference>
<reference evidence="12" key="2">
    <citation type="submission" date="2014-03" db="EMBL/GenBank/DDBJ databases">
        <title>The whipworm genome and dual-species transcriptomics of an intimate host-pathogen interaction.</title>
        <authorList>
            <person name="Foth B.J."/>
            <person name="Tsai I.J."/>
            <person name="Reid A.J."/>
            <person name="Bancroft A.J."/>
            <person name="Nichol S."/>
            <person name="Tracey A."/>
            <person name="Holroyd N."/>
            <person name="Cotton J.A."/>
            <person name="Stanley E.J."/>
            <person name="Zarowiecki M."/>
            <person name="Liu J.Z."/>
            <person name="Huckvale T."/>
            <person name="Cooper P.J."/>
            <person name="Grencis R.K."/>
            <person name="Berriman M."/>
        </authorList>
    </citation>
    <scope>NUCLEOTIDE SEQUENCE [LARGE SCALE GENOMIC DNA]</scope>
</reference>
<keyword evidence="5" id="KW-0353">Hemolymph clotting</keyword>
<evidence type="ECO:0000256" key="4">
    <source>
        <dbReference type="ARBA" id="ARBA00022801"/>
    </source>
</evidence>
<keyword evidence="12" id="KW-0472">Membrane</keyword>
<comment type="catalytic activity">
    <reaction evidence="8">
        <text>Selective cleavage of 103-Arg-|-Ser-104 and 124-Ile-|-Ile-125 bonds in Limulus clotting factor B to form activated factor B. Cleavage of -Pro-Arg-|-Xaa- bonds in synthetic substrates.</text>
        <dbReference type="EC" id="3.4.21.84"/>
    </reaction>
</comment>
<dbReference type="CDD" id="cd00190">
    <property type="entry name" value="Tryp_SPc"/>
    <property type="match status" value="1"/>
</dbReference>
<dbReference type="GO" id="GO:0004252">
    <property type="term" value="F:serine-type endopeptidase activity"/>
    <property type="evidence" value="ECO:0007669"/>
    <property type="project" value="InterPro"/>
</dbReference>
<dbReference type="PRINTS" id="PR00722">
    <property type="entry name" value="CHYMOTRYPSIN"/>
</dbReference>
<keyword evidence="13" id="KW-1185">Reference proteome</keyword>
<dbReference type="SMART" id="SM00020">
    <property type="entry name" value="Tryp_SPc"/>
    <property type="match status" value="1"/>
</dbReference>
<evidence type="ECO:0000313" key="12">
    <source>
        <dbReference type="EMBL" id="CDW53123.1"/>
    </source>
</evidence>
<keyword evidence="12" id="KW-0812">Transmembrane</keyword>
<dbReference type="GO" id="GO:0042381">
    <property type="term" value="P:hemolymph coagulation"/>
    <property type="evidence" value="ECO:0007669"/>
    <property type="project" value="UniProtKB-KW"/>
</dbReference>
<organism evidence="12 13">
    <name type="scientific">Trichuris trichiura</name>
    <name type="common">Whipworm</name>
    <name type="synonym">Trichocephalus trichiurus</name>
    <dbReference type="NCBI Taxonomy" id="36087"/>
    <lineage>
        <taxon>Eukaryota</taxon>
        <taxon>Metazoa</taxon>
        <taxon>Ecdysozoa</taxon>
        <taxon>Nematoda</taxon>
        <taxon>Enoplea</taxon>
        <taxon>Dorylaimia</taxon>
        <taxon>Trichinellida</taxon>
        <taxon>Trichuridae</taxon>
        <taxon>Trichuris</taxon>
    </lineage>
</organism>
<dbReference type="STRING" id="36087.A0A077Z0B3"/>
<dbReference type="PROSITE" id="PS00135">
    <property type="entry name" value="TRYPSIN_SER"/>
    <property type="match status" value="1"/>
</dbReference>
<keyword evidence="1" id="KW-0768">Sushi</keyword>
<dbReference type="PROSITE" id="PS00134">
    <property type="entry name" value="TRYPSIN_HIS"/>
    <property type="match status" value="1"/>
</dbReference>
<dbReference type="InterPro" id="IPR018114">
    <property type="entry name" value="TRYPSIN_HIS"/>
</dbReference>
<sequence>MALLLFSIALALSATTITTVSRKGDGEFQAVKCGRPAVNPNFNSLNRIVGGGVVLPHSQPWMVHIRVRIGHLTGTCGGTLISPKSDSKSNLVLTAAHCFQVGKHPVPPSNVSVVIGGHDMSKHSEPYREEVNVEAIVTDNYDPKTQQNDIAILVLKKTFKFNDKVQHTCLPKKKLDKVQCYAVGWGATQKDGEDSPLLRAVAADILEDKLCRMPHFDKDKQFCAGTLTGGKDSCQGDSGGPLICTPNGSKYIQVGIISFGKGCGKKNQAGFYTKVAAYEKWIEKVAKKYAD</sequence>
<name>A0A077Z0B3_TRITR</name>
<dbReference type="InterPro" id="IPR009003">
    <property type="entry name" value="Peptidase_S1_PA"/>
</dbReference>
<keyword evidence="2 10" id="KW-0645">Protease</keyword>
<evidence type="ECO:0000256" key="2">
    <source>
        <dbReference type="ARBA" id="ARBA00022670"/>
    </source>
</evidence>
<evidence type="ECO:0000256" key="10">
    <source>
        <dbReference type="RuleBase" id="RU363034"/>
    </source>
</evidence>
<dbReference type="Proteomes" id="UP000030665">
    <property type="component" value="Unassembled WGS sequence"/>
</dbReference>
<dbReference type="InterPro" id="IPR033116">
    <property type="entry name" value="TRYPSIN_SER"/>
</dbReference>
<evidence type="ECO:0000256" key="7">
    <source>
        <dbReference type="ARBA" id="ARBA00023157"/>
    </source>
</evidence>
<dbReference type="EC" id="3.4.21.84" evidence="9"/>